<dbReference type="RefSeq" id="WP_394478135.1">
    <property type="nucleotide sequence ID" value="NZ_JBIGHV010000003.1"/>
</dbReference>
<name>A0ABW7F0G5_9BURK</name>
<evidence type="ECO:0000313" key="2">
    <source>
        <dbReference type="Proteomes" id="UP001606210"/>
    </source>
</evidence>
<keyword evidence="2" id="KW-1185">Reference proteome</keyword>
<dbReference type="SUPFAM" id="SSF48452">
    <property type="entry name" value="TPR-like"/>
    <property type="match status" value="1"/>
</dbReference>
<organism evidence="1 2">
    <name type="scientific">Pelomonas parva</name>
    <dbReference type="NCBI Taxonomy" id="3299032"/>
    <lineage>
        <taxon>Bacteria</taxon>
        <taxon>Pseudomonadati</taxon>
        <taxon>Pseudomonadota</taxon>
        <taxon>Betaproteobacteria</taxon>
        <taxon>Burkholderiales</taxon>
        <taxon>Sphaerotilaceae</taxon>
        <taxon>Roseateles</taxon>
    </lineage>
</organism>
<accession>A0ABW7F0G5</accession>
<protein>
    <submittedName>
        <fullName evidence="1">Tetratricopeptide repeat protein</fullName>
    </submittedName>
</protein>
<comment type="caution">
    <text evidence="1">The sequence shown here is derived from an EMBL/GenBank/DDBJ whole genome shotgun (WGS) entry which is preliminary data.</text>
</comment>
<dbReference type="Gene3D" id="1.25.40.10">
    <property type="entry name" value="Tetratricopeptide repeat domain"/>
    <property type="match status" value="1"/>
</dbReference>
<dbReference type="InterPro" id="IPR011990">
    <property type="entry name" value="TPR-like_helical_dom_sf"/>
</dbReference>
<proteinExistence type="predicted"/>
<evidence type="ECO:0000313" key="1">
    <source>
        <dbReference type="EMBL" id="MFG6430112.1"/>
    </source>
</evidence>
<dbReference type="EMBL" id="JBIGHV010000003">
    <property type="protein sequence ID" value="MFG6430112.1"/>
    <property type="molecule type" value="Genomic_DNA"/>
</dbReference>
<dbReference type="Proteomes" id="UP001606210">
    <property type="component" value="Unassembled WGS sequence"/>
</dbReference>
<sequence>MEFQRFTAADAVAHEAAIAEHRAMLASALQAGNELAQVDCTADLAGLLTTARREAEALALLEAQLGRIERFSASEVSGWFWNAYATALQYNGRRDDANPAFARALALSRAGGWRRLQAFVLQHWGRSLVEQGSLDEAQLKFEEALAIRQQLSDPRTATTEKALAGLAGLRAGTAGI</sequence>
<reference evidence="1 2" key="1">
    <citation type="submission" date="2024-08" db="EMBL/GenBank/DDBJ databases">
        <authorList>
            <person name="Lu H."/>
        </authorList>
    </citation>
    <scope>NUCLEOTIDE SEQUENCE [LARGE SCALE GENOMIC DNA]</scope>
    <source>
        <strain evidence="1 2">LYH14W</strain>
    </source>
</reference>
<gene>
    <name evidence="1" type="ORF">ACG00Y_09330</name>
</gene>